<evidence type="ECO:0000313" key="1">
    <source>
        <dbReference type="EMBL" id="MFB9770107.1"/>
    </source>
</evidence>
<organism evidence="1 2">
    <name type="scientific">Lactiplantibacillus modestisalitolerans</name>
    <dbReference type="NCBI Taxonomy" id="1457219"/>
    <lineage>
        <taxon>Bacteria</taxon>
        <taxon>Bacillati</taxon>
        <taxon>Bacillota</taxon>
        <taxon>Bacilli</taxon>
        <taxon>Lactobacillales</taxon>
        <taxon>Lactobacillaceae</taxon>
        <taxon>Lactiplantibacillus</taxon>
    </lineage>
</organism>
<keyword evidence="2" id="KW-1185">Reference proteome</keyword>
<dbReference type="EMBL" id="JBHLZY010000025">
    <property type="protein sequence ID" value="MFB9770107.1"/>
    <property type="molecule type" value="Genomic_DNA"/>
</dbReference>
<dbReference type="NCBIfam" id="TIGR01637">
    <property type="entry name" value="phage_arpU"/>
    <property type="match status" value="1"/>
</dbReference>
<protein>
    <submittedName>
        <fullName evidence="1">ArpU family phage packaging/lysis transcriptional regulator</fullName>
    </submittedName>
</protein>
<accession>A0ABV5WVD9</accession>
<evidence type="ECO:0000313" key="2">
    <source>
        <dbReference type="Proteomes" id="UP001589691"/>
    </source>
</evidence>
<reference evidence="1 2" key="1">
    <citation type="submission" date="2024-09" db="EMBL/GenBank/DDBJ databases">
        <authorList>
            <person name="Sun Q."/>
            <person name="Mori K."/>
        </authorList>
    </citation>
    <scope>NUCLEOTIDE SEQUENCE [LARGE SCALE GENOMIC DNA]</scope>
    <source>
        <strain evidence="1 2">TBRC 4576</strain>
    </source>
</reference>
<gene>
    <name evidence="1" type="ORF">ACFFLI_09565</name>
</gene>
<comment type="caution">
    <text evidence="1">The sequence shown here is derived from an EMBL/GenBank/DDBJ whole genome shotgun (WGS) entry which is preliminary data.</text>
</comment>
<name>A0ABV5WVD9_9LACO</name>
<dbReference type="RefSeq" id="WP_137642114.1">
    <property type="nucleotide sequence ID" value="NZ_BJEA01000004.1"/>
</dbReference>
<sequence length="155" mass="18223">MESIFKGVDEDRTAIKAERVLKGYRKWLLRARKVNFNLQSPAMDGMPKSTSYRNPIEAKHVNKWNAEFMAKLVVNVIKGIVIDEKTEIYSELLMLFYIKNYSKTKCMITLNISDKTFNKYLKQAQLTFAEVYPDKVENLLVKKYEPEVVEHYDED</sequence>
<dbReference type="Proteomes" id="UP001589691">
    <property type="component" value="Unassembled WGS sequence"/>
</dbReference>
<proteinExistence type="predicted"/>
<dbReference type="InterPro" id="IPR006524">
    <property type="entry name" value="ArpU-like"/>
</dbReference>